<evidence type="ECO:0000256" key="1">
    <source>
        <dbReference type="SAM" id="MobiDB-lite"/>
    </source>
</evidence>
<dbReference type="EMBL" id="JMQA01000039">
    <property type="protein sequence ID" value="KFN00970.1"/>
    <property type="molecule type" value="Genomic_DNA"/>
</dbReference>
<keyword evidence="3" id="KW-1185">Reference proteome</keyword>
<organism evidence="2 3">
    <name type="scientific">Paenibacillus macerans</name>
    <name type="common">Bacillus macerans</name>
    <dbReference type="NCBI Taxonomy" id="44252"/>
    <lineage>
        <taxon>Bacteria</taxon>
        <taxon>Bacillati</taxon>
        <taxon>Bacillota</taxon>
        <taxon>Bacilli</taxon>
        <taxon>Bacillales</taxon>
        <taxon>Paenibacillaceae</taxon>
        <taxon>Paenibacillus</taxon>
    </lineage>
</organism>
<evidence type="ECO:0000313" key="2">
    <source>
        <dbReference type="EMBL" id="KFN00970.1"/>
    </source>
</evidence>
<dbReference type="AlphaFoldDB" id="A0A090YRB8"/>
<proteinExistence type="predicted"/>
<dbReference type="HOGENOM" id="CLU_2992407_0_0_9"/>
<reference evidence="2 3" key="1">
    <citation type="submission" date="2014-04" db="EMBL/GenBank/DDBJ databases">
        <authorList>
            <person name="Bishop-Lilly K.A."/>
            <person name="Broomall S.M."/>
            <person name="Chain P.S."/>
            <person name="Chertkov O."/>
            <person name="Coyne S.R."/>
            <person name="Daligault H.E."/>
            <person name="Davenport K.W."/>
            <person name="Erkkila T."/>
            <person name="Frey K.G."/>
            <person name="Gibbons H.S."/>
            <person name="Gu W."/>
            <person name="Jaissle J."/>
            <person name="Johnson S.L."/>
            <person name="Koroleva G.I."/>
            <person name="Ladner J.T."/>
            <person name="Lo C.-C."/>
            <person name="Minogue T.D."/>
            <person name="Munk C."/>
            <person name="Palacios G.F."/>
            <person name="Redden C.L."/>
            <person name="Rosenzweig C.N."/>
            <person name="Scholz M.B."/>
            <person name="Teshima H."/>
            <person name="Xu Y."/>
        </authorList>
    </citation>
    <scope>NUCLEOTIDE SEQUENCE [LARGE SCALE GENOMIC DNA]</scope>
    <source>
        <strain evidence="2 3">8244</strain>
    </source>
</reference>
<dbReference type="Proteomes" id="UP000029278">
    <property type="component" value="Unassembled WGS sequence"/>
</dbReference>
<comment type="caution">
    <text evidence="2">The sequence shown here is derived from an EMBL/GenBank/DDBJ whole genome shotgun (WGS) entry which is preliminary data.</text>
</comment>
<name>A0A090YRB8_PAEMA</name>
<feature type="compositionally biased region" description="Polar residues" evidence="1">
    <location>
        <begin position="1"/>
        <end position="22"/>
    </location>
</feature>
<protein>
    <submittedName>
        <fullName evidence="2">Uncharacterized protein</fullName>
    </submittedName>
</protein>
<accession>A0A090YRB8</accession>
<feature type="region of interest" description="Disordered" evidence="1">
    <location>
        <begin position="1"/>
        <end position="24"/>
    </location>
</feature>
<gene>
    <name evidence="2" type="ORF">DJ90_4515</name>
</gene>
<sequence length="57" mass="6528">MYQCGHQSGNSIGFFQRATGQGDTDKEVELRKQQYPEEGESIMELMPAWKRLGYDEG</sequence>
<evidence type="ECO:0000313" key="3">
    <source>
        <dbReference type="Proteomes" id="UP000029278"/>
    </source>
</evidence>